<dbReference type="Gene3D" id="3.90.79.10">
    <property type="entry name" value="Nucleoside Triphosphate Pyrophosphohydrolase"/>
    <property type="match status" value="1"/>
</dbReference>
<dbReference type="InterPro" id="IPR007344">
    <property type="entry name" value="GrpB/CoaE"/>
</dbReference>
<evidence type="ECO:0000256" key="1">
    <source>
        <dbReference type="ARBA" id="ARBA00001946"/>
    </source>
</evidence>
<protein>
    <submittedName>
        <fullName evidence="4">GrpB family protein</fullName>
    </submittedName>
</protein>
<sequence length="314" mass="35733">MSIELVPHDPAWRSAFEAEAYALRHVMFSALENLHHIGSTAISGIVAKPVIDMLGVATSLDAVDTLTPALQTLGYVAKGENGIPGRRYFQKSTPLTGVRSHHLHIYANGDAHIERHLAFRDYLRAHPERAAEYSALKTNILLGAPGSRAAYQDTKSPFILKTETAALEWFRQAAKPTRSDKACPVILRRQNDIIEILAFRHPTAGLQFVKGSIEPGEAPETAARRELKEESGIALSTPMTFIGVSRLGEQQRQWHFYMTEISGMPDQWRHQTEDDHGHIFAFFWHPLYDDLDDQWHPLFHEMYHIIRKYRRHRS</sequence>
<dbReference type="InterPro" id="IPR000086">
    <property type="entry name" value="NUDIX_hydrolase_dom"/>
</dbReference>
<dbReference type="PROSITE" id="PS51462">
    <property type="entry name" value="NUDIX"/>
    <property type="match status" value="1"/>
</dbReference>
<keyword evidence="2" id="KW-0378">Hydrolase</keyword>
<comment type="caution">
    <text evidence="4">The sequence shown here is derived from an EMBL/GenBank/DDBJ whole genome shotgun (WGS) entry which is preliminary data.</text>
</comment>
<dbReference type="EMBL" id="JAQQKX010000011">
    <property type="protein sequence ID" value="MDC7684246.1"/>
    <property type="molecule type" value="Genomic_DNA"/>
</dbReference>
<dbReference type="RefSeq" id="WP_272748704.1">
    <property type="nucleotide sequence ID" value="NZ_JAQQKX010000011.1"/>
</dbReference>
<comment type="cofactor">
    <cofactor evidence="1">
        <name>Mg(2+)</name>
        <dbReference type="ChEBI" id="CHEBI:18420"/>
    </cofactor>
</comment>
<dbReference type="InterPro" id="IPR020084">
    <property type="entry name" value="NUDIX_hydrolase_CS"/>
</dbReference>
<proteinExistence type="predicted"/>
<dbReference type="PANTHER" id="PTHR34822">
    <property type="entry name" value="GRPB DOMAIN PROTEIN (AFU_ORTHOLOGUE AFUA_1G01530)"/>
    <property type="match status" value="1"/>
</dbReference>
<dbReference type="SUPFAM" id="SSF55811">
    <property type="entry name" value="Nudix"/>
    <property type="match status" value="1"/>
</dbReference>
<dbReference type="PROSITE" id="PS00893">
    <property type="entry name" value="NUDIX_BOX"/>
    <property type="match status" value="1"/>
</dbReference>
<evidence type="ECO:0000259" key="3">
    <source>
        <dbReference type="PROSITE" id="PS51462"/>
    </source>
</evidence>
<keyword evidence="5" id="KW-1185">Reference proteome</keyword>
<feature type="domain" description="Nudix hydrolase" evidence="3">
    <location>
        <begin position="178"/>
        <end position="310"/>
    </location>
</feature>
<dbReference type="InterPro" id="IPR043519">
    <property type="entry name" value="NT_sf"/>
</dbReference>
<dbReference type="PANTHER" id="PTHR34822:SF1">
    <property type="entry name" value="GRPB FAMILY PROTEIN"/>
    <property type="match status" value="1"/>
</dbReference>
<dbReference type="Proteomes" id="UP001214854">
    <property type="component" value="Unassembled WGS sequence"/>
</dbReference>
<dbReference type="Pfam" id="PF00293">
    <property type="entry name" value="NUDIX"/>
    <property type="match status" value="1"/>
</dbReference>
<dbReference type="Pfam" id="PF04229">
    <property type="entry name" value="GrpB"/>
    <property type="match status" value="1"/>
</dbReference>
<dbReference type="Gene3D" id="3.30.460.10">
    <property type="entry name" value="Beta Polymerase, domain 2"/>
    <property type="match status" value="1"/>
</dbReference>
<dbReference type="CDD" id="cd04663">
    <property type="entry name" value="NUDIX_Hydrolase"/>
    <property type="match status" value="1"/>
</dbReference>
<evidence type="ECO:0000256" key="2">
    <source>
        <dbReference type="ARBA" id="ARBA00022801"/>
    </source>
</evidence>
<evidence type="ECO:0000313" key="4">
    <source>
        <dbReference type="EMBL" id="MDC7684246.1"/>
    </source>
</evidence>
<name>A0ABT5HXR5_9CAUL</name>
<accession>A0ABT5HXR5</accession>
<reference evidence="4 5" key="1">
    <citation type="submission" date="2023-01" db="EMBL/GenBank/DDBJ databases">
        <title>Novel species of the genus Asticcacaulis isolated from rivers.</title>
        <authorList>
            <person name="Lu H."/>
        </authorList>
    </citation>
    <scope>NUCLEOTIDE SEQUENCE [LARGE SCALE GENOMIC DNA]</scope>
    <source>
        <strain evidence="4 5">BYS171W</strain>
    </source>
</reference>
<organism evidence="4 5">
    <name type="scientific">Asticcacaulis aquaticus</name>
    <dbReference type="NCBI Taxonomy" id="2984212"/>
    <lineage>
        <taxon>Bacteria</taxon>
        <taxon>Pseudomonadati</taxon>
        <taxon>Pseudomonadota</taxon>
        <taxon>Alphaproteobacteria</taxon>
        <taxon>Caulobacterales</taxon>
        <taxon>Caulobacteraceae</taxon>
        <taxon>Asticcacaulis</taxon>
    </lineage>
</organism>
<evidence type="ECO:0000313" key="5">
    <source>
        <dbReference type="Proteomes" id="UP001214854"/>
    </source>
</evidence>
<gene>
    <name evidence="4" type="ORF">PQU92_13225</name>
</gene>
<dbReference type="InterPro" id="IPR015797">
    <property type="entry name" value="NUDIX_hydrolase-like_dom_sf"/>
</dbReference>
<dbReference type="SUPFAM" id="SSF81301">
    <property type="entry name" value="Nucleotidyltransferase"/>
    <property type="match status" value="1"/>
</dbReference>